<dbReference type="EMBL" id="AWQS01000044">
    <property type="protein sequence ID" value="EWT06516.1"/>
    <property type="molecule type" value="Genomic_DNA"/>
</dbReference>
<dbReference type="GO" id="GO:0016614">
    <property type="term" value="F:oxidoreductase activity, acting on CH-OH group of donors"/>
    <property type="evidence" value="ECO:0007669"/>
    <property type="project" value="UniProtKB-ARBA"/>
</dbReference>
<feature type="binding site" evidence="7">
    <location>
        <position position="197"/>
    </location>
    <ligand>
        <name>FMN</name>
        <dbReference type="ChEBI" id="CHEBI:58210"/>
    </ligand>
</feature>
<dbReference type="InterPro" id="IPR013785">
    <property type="entry name" value="Aldolase_TIM"/>
</dbReference>
<dbReference type="GO" id="GO:0010181">
    <property type="term" value="F:FMN binding"/>
    <property type="evidence" value="ECO:0007669"/>
    <property type="project" value="InterPro"/>
</dbReference>
<feature type="binding site" evidence="7">
    <location>
        <position position="169"/>
    </location>
    <ligand>
        <name>FMN</name>
        <dbReference type="ChEBI" id="CHEBI:58210"/>
    </ligand>
</feature>
<feature type="active site" description="Proton acceptor" evidence="6">
    <location>
        <position position="312"/>
    </location>
</feature>
<dbReference type="AlphaFoldDB" id="W9GJW8"/>
<dbReference type="SUPFAM" id="SSF51395">
    <property type="entry name" value="FMN-linked oxidoreductases"/>
    <property type="match status" value="1"/>
</dbReference>
<evidence type="ECO:0000256" key="3">
    <source>
        <dbReference type="ARBA" id="ARBA00022643"/>
    </source>
</evidence>
<proteinExistence type="inferred from homology"/>
<feature type="binding site" evidence="7">
    <location>
        <position position="310"/>
    </location>
    <ligand>
        <name>FMN</name>
        <dbReference type="ChEBI" id="CHEBI:58210"/>
    </ligand>
</feature>
<dbReference type="Gene3D" id="3.20.20.70">
    <property type="entry name" value="Aldolase class I"/>
    <property type="match status" value="1"/>
</dbReference>
<evidence type="ECO:0000256" key="5">
    <source>
        <dbReference type="ARBA" id="ARBA00024042"/>
    </source>
</evidence>
<feature type="binding site" evidence="7">
    <location>
        <position position="206"/>
    </location>
    <ligand>
        <name>glyoxylate</name>
        <dbReference type="ChEBI" id="CHEBI:36655"/>
    </ligand>
</feature>
<organism evidence="9 10">
    <name type="scientific">Intrasporangium chromatireducens Q5-1</name>
    <dbReference type="NCBI Taxonomy" id="584657"/>
    <lineage>
        <taxon>Bacteria</taxon>
        <taxon>Bacillati</taxon>
        <taxon>Actinomycetota</taxon>
        <taxon>Actinomycetes</taxon>
        <taxon>Micrococcales</taxon>
        <taxon>Intrasporangiaceae</taxon>
        <taxon>Intrasporangium</taxon>
    </lineage>
</organism>
<dbReference type="CDD" id="cd02809">
    <property type="entry name" value="alpha_hydroxyacid_oxid_FMN"/>
    <property type="match status" value="1"/>
</dbReference>
<comment type="caution">
    <text evidence="9">The sequence shown here is derived from an EMBL/GenBank/DDBJ whole genome shotgun (WGS) entry which is preliminary data.</text>
</comment>
<evidence type="ECO:0000256" key="7">
    <source>
        <dbReference type="PIRSR" id="PIRSR000138-2"/>
    </source>
</evidence>
<dbReference type="PIRSF" id="PIRSF000138">
    <property type="entry name" value="Al-hdrx_acd_dh"/>
    <property type="match status" value="1"/>
</dbReference>
<dbReference type="PATRIC" id="fig|584657.3.peg.1560"/>
<feature type="binding site" evidence="7">
    <location>
        <position position="171"/>
    </location>
    <ligand>
        <name>glyoxylate</name>
        <dbReference type="ChEBI" id="CHEBI:36655"/>
    </ligand>
</feature>
<evidence type="ECO:0000313" key="10">
    <source>
        <dbReference type="Proteomes" id="UP000019494"/>
    </source>
</evidence>
<keyword evidence="2 7" id="KW-0285">Flavoprotein</keyword>
<keyword evidence="4" id="KW-0560">Oxidoreductase</keyword>
<dbReference type="PROSITE" id="PS00557">
    <property type="entry name" value="FMN_HYDROXY_ACID_DH_1"/>
    <property type="match status" value="1"/>
</dbReference>
<protein>
    <submittedName>
        <fullName evidence="9">Lactate dehydrogenase</fullName>
    </submittedName>
</protein>
<dbReference type="Proteomes" id="UP000019494">
    <property type="component" value="Unassembled WGS sequence"/>
</dbReference>
<reference evidence="10" key="1">
    <citation type="submission" date="2013-08" db="EMBL/GenBank/DDBJ databases">
        <title>Intrasporangium oryzae NRRL B-24470.</title>
        <authorList>
            <person name="Liu H."/>
            <person name="Wang G."/>
        </authorList>
    </citation>
    <scope>NUCLEOTIDE SEQUENCE [LARGE SCALE GENOMIC DNA]</scope>
    <source>
        <strain evidence="10">Q5-1</strain>
    </source>
</reference>
<comment type="similarity">
    <text evidence="5">Belongs to the FMN-dependent alpha-hydroxy acid dehydrogenase family.</text>
</comment>
<evidence type="ECO:0000256" key="2">
    <source>
        <dbReference type="ARBA" id="ARBA00022630"/>
    </source>
</evidence>
<dbReference type="InterPro" id="IPR012133">
    <property type="entry name" value="Alpha-hydoxy_acid_DH_FMN"/>
</dbReference>
<evidence type="ECO:0000256" key="6">
    <source>
        <dbReference type="PIRSR" id="PIRSR000138-1"/>
    </source>
</evidence>
<evidence type="ECO:0000256" key="1">
    <source>
        <dbReference type="ARBA" id="ARBA00001917"/>
    </source>
</evidence>
<dbReference type="InterPro" id="IPR037396">
    <property type="entry name" value="FMN_HAD"/>
</dbReference>
<feature type="binding site" evidence="7">
    <location>
        <position position="65"/>
    </location>
    <ligand>
        <name>glyoxylate</name>
        <dbReference type="ChEBI" id="CHEBI:36655"/>
    </ligand>
</feature>
<comment type="cofactor">
    <cofactor evidence="1">
        <name>FMN</name>
        <dbReference type="ChEBI" id="CHEBI:58210"/>
    </cofactor>
</comment>
<sequence length="415" mass="45617">MTTPPAEARNPHARRQLPKPAELAPLLRLRRPTLNPVDRRLARATDIWELRAAAQRAAPKAVFDYVDGAAEEELTLSRIRQEYRAIEFRPRVLRDVSMIDPSTTLLGSPASLPLAFAPTGYTRMMHHEGEIAVGRAAQRLGIPYGLSTVGTTTPEDLRASCPDASLWFQLYVWKDRAETKRLVERARDRGYTALLFTVDTPIAGNRQRDTRNGLTIPPELTLRTIAGMATRPAWWINKLTTPTMGFACVPEAWGSDEVDMAGNMFDPAVTYEDLEWLRTIWPGTLVVKGVQTIEDAKESVARGADAIVLSNHGGRQLDRTSSVLRLLPEVVRELGNDAEVLIDSGILRGADVVAAVALGARGVLVGRAYLYGLMAGGERGVQRAGELLEQEIRTCMALLGARTVDDLTPDLVRLA</sequence>
<feature type="binding site" evidence="7">
    <location>
        <begin position="366"/>
        <end position="367"/>
    </location>
    <ligand>
        <name>FMN</name>
        <dbReference type="ChEBI" id="CHEBI:58210"/>
    </ligand>
</feature>
<evidence type="ECO:0000313" key="9">
    <source>
        <dbReference type="EMBL" id="EWT06516.1"/>
    </source>
</evidence>
<evidence type="ECO:0000256" key="4">
    <source>
        <dbReference type="ARBA" id="ARBA00023002"/>
    </source>
</evidence>
<feature type="binding site" evidence="7">
    <location>
        <position position="315"/>
    </location>
    <ligand>
        <name>glyoxylate</name>
        <dbReference type="ChEBI" id="CHEBI:36655"/>
    </ligand>
</feature>
<dbReference type="InterPro" id="IPR000262">
    <property type="entry name" value="FMN-dep_DH"/>
</dbReference>
<feature type="domain" description="FMN hydroxy acid dehydrogenase" evidence="8">
    <location>
        <begin position="39"/>
        <end position="415"/>
    </location>
</feature>
<dbReference type="PROSITE" id="PS51349">
    <property type="entry name" value="FMN_HYDROXY_ACID_DH_2"/>
    <property type="match status" value="1"/>
</dbReference>
<dbReference type="InterPro" id="IPR008259">
    <property type="entry name" value="FMN_hydac_DH_AS"/>
</dbReference>
<feature type="binding site" evidence="7">
    <location>
        <position position="312"/>
    </location>
    <ligand>
        <name>glyoxylate</name>
        <dbReference type="ChEBI" id="CHEBI:36655"/>
    </ligand>
</feature>
<feature type="binding site" evidence="7">
    <location>
        <position position="288"/>
    </location>
    <ligand>
        <name>FMN</name>
        <dbReference type="ChEBI" id="CHEBI:58210"/>
    </ligand>
</feature>
<name>W9GJW8_9MICO</name>
<keyword evidence="10" id="KW-1185">Reference proteome</keyword>
<accession>W9GJW8</accession>
<dbReference type="PANTHER" id="PTHR10578">
    <property type="entry name" value="S -2-HYDROXY-ACID OXIDASE-RELATED"/>
    <property type="match status" value="1"/>
</dbReference>
<feature type="binding site" evidence="7">
    <location>
        <begin position="118"/>
        <end position="120"/>
    </location>
    <ligand>
        <name>FMN</name>
        <dbReference type="ChEBI" id="CHEBI:58210"/>
    </ligand>
</feature>
<gene>
    <name evidence="9" type="ORF">N864_20770</name>
</gene>
<dbReference type="OrthoDB" id="9770452at2"/>
<dbReference type="RefSeq" id="WP_051518327.1">
    <property type="nucleotide sequence ID" value="NZ_AWQS01000044.1"/>
</dbReference>
<dbReference type="FunFam" id="3.20.20.70:FF:000029">
    <property type="entry name" value="L-lactate dehydrogenase"/>
    <property type="match status" value="1"/>
</dbReference>
<evidence type="ECO:0000259" key="8">
    <source>
        <dbReference type="PROSITE" id="PS51349"/>
    </source>
</evidence>
<keyword evidence="3 7" id="KW-0288">FMN</keyword>
<dbReference type="PANTHER" id="PTHR10578:SF107">
    <property type="entry name" value="2-HYDROXYACID OXIDASE 1"/>
    <property type="match status" value="1"/>
</dbReference>
<feature type="binding site" evidence="7">
    <location>
        <position position="147"/>
    </location>
    <ligand>
        <name>FMN</name>
        <dbReference type="ChEBI" id="CHEBI:58210"/>
    </ligand>
</feature>
<dbReference type="Pfam" id="PF01070">
    <property type="entry name" value="FMN_dh"/>
    <property type="match status" value="1"/>
</dbReference>